<dbReference type="SUPFAM" id="SSF55729">
    <property type="entry name" value="Acyl-CoA N-acyltransferases (Nat)"/>
    <property type="match status" value="1"/>
</dbReference>
<feature type="domain" description="N-acetyltransferase" evidence="3">
    <location>
        <begin position="1"/>
        <end position="204"/>
    </location>
</feature>
<dbReference type="OrthoDB" id="336415at2"/>
<reference evidence="4 5" key="1">
    <citation type="submission" date="2016-10" db="EMBL/GenBank/DDBJ databases">
        <authorList>
            <person name="de Groot N.N."/>
        </authorList>
    </citation>
    <scope>NUCLEOTIDE SEQUENCE [LARGE SCALE GENOMIC DNA]</scope>
    <source>
        <strain evidence="4 5">DSM 19706</strain>
    </source>
</reference>
<evidence type="ECO:0000313" key="4">
    <source>
        <dbReference type="EMBL" id="SET41084.1"/>
    </source>
</evidence>
<keyword evidence="1 4" id="KW-0808">Transferase</keyword>
<dbReference type="InterPro" id="IPR016181">
    <property type="entry name" value="Acyl_CoA_acyltransferase"/>
</dbReference>
<sequence length="204" mass="22654">MLIRPATPDDIKQAIPLMYSSGPEAFNYVFSVTHESQSIEFLSYAYKKGDGEFGYQDHFVAEINGEVVGLVGYRPAQDNLRYTLSAIKRIFVYYGLLSGLKVIKRGLAFEKIVPPPPKNTACLHNFGVSNSVRGQGIGARMMTMVAEKAKQQGYSAVVLDVAETNPKAKALYLRQGYQVIDAKTGRLQNRFGRGVSHELMQLKL</sequence>
<dbReference type="CDD" id="cd04301">
    <property type="entry name" value="NAT_SF"/>
    <property type="match status" value="1"/>
</dbReference>
<dbReference type="Pfam" id="PF00583">
    <property type="entry name" value="Acetyltransf_1"/>
    <property type="match status" value="1"/>
</dbReference>
<evidence type="ECO:0000256" key="1">
    <source>
        <dbReference type="ARBA" id="ARBA00022679"/>
    </source>
</evidence>
<dbReference type="EMBL" id="FOHK01000007">
    <property type="protein sequence ID" value="SET41084.1"/>
    <property type="molecule type" value="Genomic_DNA"/>
</dbReference>
<evidence type="ECO:0000256" key="2">
    <source>
        <dbReference type="ARBA" id="ARBA00023315"/>
    </source>
</evidence>
<evidence type="ECO:0000259" key="3">
    <source>
        <dbReference type="PROSITE" id="PS51186"/>
    </source>
</evidence>
<dbReference type="GO" id="GO:0016747">
    <property type="term" value="F:acyltransferase activity, transferring groups other than amino-acyl groups"/>
    <property type="evidence" value="ECO:0007669"/>
    <property type="project" value="InterPro"/>
</dbReference>
<dbReference type="AlphaFoldDB" id="A0A1I0E7N3"/>
<evidence type="ECO:0000313" key="5">
    <source>
        <dbReference type="Proteomes" id="UP000199308"/>
    </source>
</evidence>
<dbReference type="PROSITE" id="PS51186">
    <property type="entry name" value="GNAT"/>
    <property type="match status" value="1"/>
</dbReference>
<organism evidence="4 5">
    <name type="scientific">Thalassotalea agarivorans</name>
    <name type="common">Thalassomonas agarivorans</name>
    <dbReference type="NCBI Taxonomy" id="349064"/>
    <lineage>
        <taxon>Bacteria</taxon>
        <taxon>Pseudomonadati</taxon>
        <taxon>Pseudomonadota</taxon>
        <taxon>Gammaproteobacteria</taxon>
        <taxon>Alteromonadales</taxon>
        <taxon>Colwelliaceae</taxon>
        <taxon>Thalassotalea</taxon>
    </lineage>
</organism>
<dbReference type="PANTHER" id="PTHR43877">
    <property type="entry name" value="AMINOALKYLPHOSPHONATE N-ACETYLTRANSFERASE-RELATED-RELATED"/>
    <property type="match status" value="1"/>
</dbReference>
<keyword evidence="2" id="KW-0012">Acyltransferase</keyword>
<accession>A0A1I0E7N3</accession>
<dbReference type="Proteomes" id="UP000199308">
    <property type="component" value="Unassembled WGS sequence"/>
</dbReference>
<protein>
    <submittedName>
        <fullName evidence="4">Acetyltransferase (GNAT) family protein</fullName>
    </submittedName>
</protein>
<name>A0A1I0E7N3_THASX</name>
<dbReference type="PANTHER" id="PTHR43877:SF2">
    <property type="entry name" value="AMINOALKYLPHOSPHONATE N-ACETYLTRANSFERASE-RELATED"/>
    <property type="match status" value="1"/>
</dbReference>
<dbReference type="Gene3D" id="3.40.630.30">
    <property type="match status" value="1"/>
</dbReference>
<dbReference type="RefSeq" id="WP_093329339.1">
    <property type="nucleotide sequence ID" value="NZ_AP027363.1"/>
</dbReference>
<gene>
    <name evidence="4" type="ORF">SAMN05660429_01760</name>
</gene>
<keyword evidence="5" id="KW-1185">Reference proteome</keyword>
<dbReference type="STRING" id="349064.SAMN05660429_01760"/>
<proteinExistence type="predicted"/>
<dbReference type="InterPro" id="IPR050832">
    <property type="entry name" value="Bact_Acetyltransf"/>
</dbReference>
<dbReference type="InterPro" id="IPR000182">
    <property type="entry name" value="GNAT_dom"/>
</dbReference>